<organism evidence="2 3">
    <name type="scientific">Anaerosphaera aminiphila DSM 21120</name>
    <dbReference type="NCBI Taxonomy" id="1120995"/>
    <lineage>
        <taxon>Bacteria</taxon>
        <taxon>Bacillati</taxon>
        <taxon>Bacillota</taxon>
        <taxon>Tissierellia</taxon>
        <taxon>Tissierellales</taxon>
        <taxon>Peptoniphilaceae</taxon>
        <taxon>Anaerosphaera</taxon>
    </lineage>
</organism>
<accession>A0A1M5UZK6</accession>
<feature type="transmembrane region" description="Helical" evidence="1">
    <location>
        <begin position="189"/>
        <end position="211"/>
    </location>
</feature>
<evidence type="ECO:0000256" key="1">
    <source>
        <dbReference type="SAM" id="Phobius"/>
    </source>
</evidence>
<gene>
    <name evidence="2" type="ORF">SAMN02745245_01930</name>
</gene>
<name>A0A1M5UZK6_9FIRM</name>
<evidence type="ECO:0000313" key="3">
    <source>
        <dbReference type="Proteomes" id="UP000184032"/>
    </source>
</evidence>
<dbReference type="OrthoDB" id="1908357at2"/>
<evidence type="ECO:0008006" key="4">
    <source>
        <dbReference type="Google" id="ProtNLM"/>
    </source>
</evidence>
<keyword evidence="1" id="KW-1133">Transmembrane helix</keyword>
<dbReference type="EMBL" id="FQXI01000024">
    <property type="protein sequence ID" value="SHH68421.1"/>
    <property type="molecule type" value="Genomic_DNA"/>
</dbReference>
<dbReference type="Proteomes" id="UP000184032">
    <property type="component" value="Unassembled WGS sequence"/>
</dbReference>
<keyword evidence="1" id="KW-0472">Membrane</keyword>
<dbReference type="AlphaFoldDB" id="A0A1M5UZK6"/>
<proteinExistence type="predicted"/>
<keyword evidence="1" id="KW-0812">Transmembrane</keyword>
<dbReference type="RefSeq" id="WP_073185738.1">
    <property type="nucleotide sequence ID" value="NZ_FQXI01000024.1"/>
</dbReference>
<reference evidence="2 3" key="1">
    <citation type="submission" date="2016-11" db="EMBL/GenBank/DDBJ databases">
        <authorList>
            <person name="Jaros S."/>
            <person name="Januszkiewicz K."/>
            <person name="Wedrychowicz H."/>
        </authorList>
    </citation>
    <scope>NUCLEOTIDE SEQUENCE [LARGE SCALE GENOMIC DNA]</scope>
    <source>
        <strain evidence="2 3">DSM 21120</strain>
    </source>
</reference>
<sequence length="368" mass="41859">MDNELIYSVTGIIATLEIYDDKIIISKNGLTKNIDKGDMTLYYKNIIALDYKKPTSINRGYLRFVLPGSDVKKSLADVINDDNTIVFAKKEDDIIQKIITYVESKLGNNTIHSISVADELLKFKQLLDADALTQEEYDIKKDELLNLNKPEFKMTEDDNPKQSNPPESIELNHAKFKEDIKPKKKGKPVLAVIIFAFILFFVFKSMNGIILSTSSNSSSTNEVPPLVNIELIHNMNLNQLTETFGELKFDTTMNTLGSYGDDTGQGIIVDVYNTLDYKYTFYLRKDTGTLYYLAITIPEAEQFKIKSVDDILTSLNLKKGKNITQNKNGVTRFYNVDDTNIVKELYTYGDSAVYPQKVSIVQLFFEER</sequence>
<keyword evidence="3" id="KW-1185">Reference proteome</keyword>
<dbReference type="STRING" id="1120995.SAMN02745245_01930"/>
<evidence type="ECO:0000313" key="2">
    <source>
        <dbReference type="EMBL" id="SHH68421.1"/>
    </source>
</evidence>
<protein>
    <recommendedName>
        <fullName evidence="4">SHOCT domain-containing protein</fullName>
    </recommendedName>
</protein>